<dbReference type="Proteomes" id="UP001055453">
    <property type="component" value="Chromosome"/>
</dbReference>
<dbReference type="EMBL" id="AP025732">
    <property type="protein sequence ID" value="BDI18964.1"/>
    <property type="molecule type" value="Genomic_DNA"/>
</dbReference>
<keyword evidence="7" id="KW-0378">Hydrolase</keyword>
<evidence type="ECO:0000256" key="12">
    <source>
        <dbReference type="ARBA" id="ARBA00047746"/>
    </source>
</evidence>
<dbReference type="PROSITE" id="PS50817">
    <property type="entry name" value="INTEIN_N_TER"/>
    <property type="match status" value="1"/>
</dbReference>
<keyword evidence="4" id="KW-0540">Nuclease</keyword>
<feature type="domain" description="C2H2-type" evidence="13">
    <location>
        <begin position="339"/>
        <end position="360"/>
    </location>
</feature>
<dbReference type="PROSITE" id="PS00028">
    <property type="entry name" value="ZINC_FINGER_C2H2_1"/>
    <property type="match status" value="1"/>
</dbReference>
<dbReference type="SUPFAM" id="SSF51294">
    <property type="entry name" value="Hedgehog/intein (Hint) domain"/>
    <property type="match status" value="1"/>
</dbReference>
<dbReference type="InterPro" id="IPR052915">
    <property type="entry name" value="RtcB-like"/>
</dbReference>
<dbReference type="NCBIfam" id="TIGR01443">
    <property type="entry name" value="intein_Cterm"/>
    <property type="match status" value="1"/>
</dbReference>
<evidence type="ECO:0000259" key="13">
    <source>
        <dbReference type="PROSITE" id="PS00028"/>
    </source>
</evidence>
<gene>
    <name evidence="14" type="ORF">ANSO36C_47660</name>
</gene>
<evidence type="ECO:0000256" key="2">
    <source>
        <dbReference type="ARBA" id="ARBA00012726"/>
    </source>
</evidence>
<dbReference type="PANTHER" id="PTHR43749:SF2">
    <property type="entry name" value="RNA-SPLICING LIGASE RTCB"/>
    <property type="match status" value="1"/>
</dbReference>
<keyword evidence="9" id="KW-0404">Intron homing</keyword>
<keyword evidence="5" id="KW-0479">Metal-binding</keyword>
<keyword evidence="11" id="KW-0464">Manganese</keyword>
<dbReference type="InterPro" id="IPR003587">
    <property type="entry name" value="Hint_dom_N"/>
</dbReference>
<reference evidence="14" key="1">
    <citation type="submission" date="2022-04" db="EMBL/GenBank/DDBJ databases">
        <title>Complete genome sequence of a cyanobacterium, Nostoc sp. SO-36, isolated in Antarctica.</title>
        <authorList>
            <person name="Kanesaki Y."/>
            <person name="Effendi D."/>
            <person name="Sakamoto T."/>
            <person name="Ohtani S."/>
            <person name="Awai K."/>
        </authorList>
    </citation>
    <scope>NUCLEOTIDE SEQUENCE</scope>
    <source>
        <strain evidence="14">SO-36</strain>
    </source>
</reference>
<proteinExistence type="predicted"/>
<dbReference type="NCBIfam" id="TIGR01445">
    <property type="entry name" value="intein_Nterm"/>
    <property type="match status" value="1"/>
</dbReference>
<evidence type="ECO:0000313" key="14">
    <source>
        <dbReference type="EMBL" id="BDI18964.1"/>
    </source>
</evidence>
<evidence type="ECO:0000256" key="1">
    <source>
        <dbReference type="ARBA" id="ARBA00001936"/>
    </source>
</evidence>
<evidence type="ECO:0000313" key="15">
    <source>
        <dbReference type="Proteomes" id="UP001055453"/>
    </source>
</evidence>
<dbReference type="Gene3D" id="3.90.1860.10">
    <property type="entry name" value="tRNA-splicing ligase RtcB"/>
    <property type="match status" value="1"/>
</dbReference>
<dbReference type="SMART" id="SM00306">
    <property type="entry name" value="HintN"/>
    <property type="match status" value="1"/>
</dbReference>
<dbReference type="SMART" id="SM00305">
    <property type="entry name" value="HintC"/>
    <property type="match status" value="1"/>
</dbReference>
<keyword evidence="15" id="KW-1185">Reference proteome</keyword>
<dbReference type="SUPFAM" id="SSF103365">
    <property type="entry name" value="Hypothetical protein PH1602"/>
    <property type="match status" value="2"/>
</dbReference>
<keyword evidence="10" id="KW-0342">GTP-binding</keyword>
<dbReference type="InterPro" id="IPR001233">
    <property type="entry name" value="RtcB"/>
</dbReference>
<dbReference type="InterPro" id="IPR003586">
    <property type="entry name" value="Hint_dom_C"/>
</dbReference>
<dbReference type="PANTHER" id="PTHR43749">
    <property type="entry name" value="RNA-SPLICING LIGASE RTCB"/>
    <property type="match status" value="1"/>
</dbReference>
<dbReference type="Gene3D" id="2.170.16.10">
    <property type="entry name" value="Hedgehog/Intein (Hint) domain"/>
    <property type="match status" value="1"/>
</dbReference>
<evidence type="ECO:0000256" key="3">
    <source>
        <dbReference type="ARBA" id="ARBA00022598"/>
    </source>
</evidence>
<organism evidence="14 15">
    <name type="scientific">Nostoc cf. commune SO-36</name>
    <dbReference type="NCBI Taxonomy" id="449208"/>
    <lineage>
        <taxon>Bacteria</taxon>
        <taxon>Bacillati</taxon>
        <taxon>Cyanobacteriota</taxon>
        <taxon>Cyanophyceae</taxon>
        <taxon>Nostocales</taxon>
        <taxon>Nostocaceae</taxon>
        <taxon>Nostoc</taxon>
    </lineage>
</organism>
<keyword evidence="6" id="KW-0547">Nucleotide-binding</keyword>
<comment type="catalytic activity">
    <reaction evidence="12">
        <text>a 3'-end 3'-phospho-ribonucleotide-RNA + a 5'-end dephospho-ribonucleoside-RNA + GTP = a ribonucleotidyl-ribonucleotide-RNA + GMP + diphosphate</text>
        <dbReference type="Rhea" id="RHEA:68076"/>
        <dbReference type="Rhea" id="RHEA-COMP:10463"/>
        <dbReference type="Rhea" id="RHEA-COMP:13936"/>
        <dbReference type="Rhea" id="RHEA-COMP:17355"/>
        <dbReference type="ChEBI" id="CHEBI:33019"/>
        <dbReference type="ChEBI" id="CHEBI:37565"/>
        <dbReference type="ChEBI" id="CHEBI:58115"/>
        <dbReference type="ChEBI" id="CHEBI:83062"/>
        <dbReference type="ChEBI" id="CHEBI:138284"/>
        <dbReference type="ChEBI" id="CHEBI:173118"/>
        <dbReference type="EC" id="6.5.1.8"/>
    </reaction>
</comment>
<dbReference type="Pfam" id="PF01139">
    <property type="entry name" value="RtcB"/>
    <property type="match status" value="2"/>
</dbReference>
<dbReference type="CDD" id="cd00081">
    <property type="entry name" value="Hint"/>
    <property type="match status" value="1"/>
</dbReference>
<evidence type="ECO:0000256" key="9">
    <source>
        <dbReference type="ARBA" id="ARBA00022886"/>
    </source>
</evidence>
<protein>
    <recommendedName>
        <fullName evidence="2">3'-phosphate/5'-hydroxy nucleic acid ligase</fullName>
        <ecNumber evidence="2">6.5.1.8</ecNumber>
    </recommendedName>
</protein>
<evidence type="ECO:0000256" key="6">
    <source>
        <dbReference type="ARBA" id="ARBA00022741"/>
    </source>
</evidence>
<dbReference type="PROSITE" id="PS50818">
    <property type="entry name" value="INTEIN_C_TER"/>
    <property type="match status" value="1"/>
</dbReference>
<sequence length="715" mass="80400">MPYEKLEITTPAPVLSWANHSLGPEETKMAKNVASLPFVFKHVALMPDVHLGKGALVGSVIATKEAIIPAAVGVDIGCFIGDTLIPLADGKSYRIKDLMDWGTEFIVYACTPTGKIVAAQATAKLTRRNAPLVKVILDNSEEIICTPDHQFMLRDGTYKEAQLLQAETSLMPFYSKTDKDGYTLITQPYSSRWQKAHWIIARSGLLGKVPRFEGQKTVIHHQNFDESDNRPENLEFMGNRDHSAYHRSLVERNQHWQSVEFEQKRVASLAQKAKTPEGYQYYAERGTKNILQYMEQQPEHFKNAVAGNGNRGKQYLIEYNKSEKGREKSQEIANRYYSCEICGVDVKTPIGLHNHRRKEHQCNHKVVAVNPLNYTEDVYCLTVPEYHNFALKAGVFVHNCGMSAIKTVFNAGQLEGKLKKIRLDIEAAIPTGFNENKDVEKSVGNWQHWDDFKDLHRGVQDLQSKAMKQMGSLGGGNHFIEVCLDTENQVWLMLHSGSRNIGNKLAQCHIHTARELAKMAGNKLPDPDLAHFVAGTPEFQAYWHDLQWSQNYARVNRDVMMARFKHIVEKHLAGGKATKPLLQVNCHHNYAEKEVHFDEDVYVTRKGAVRAQIEDYGIIPGSMGAKSFIVKGKGNAHSFCSCSHGAGRLMSRNKAKNVYTLDDLIEQTNGVECRKDEGVLDEIPGAYKSIDEVINQQTDLVEIVATLKQVVCVKG</sequence>
<evidence type="ECO:0000256" key="11">
    <source>
        <dbReference type="ARBA" id="ARBA00023211"/>
    </source>
</evidence>
<dbReference type="EC" id="6.5.1.8" evidence="2"/>
<comment type="cofactor">
    <cofactor evidence="1">
        <name>Mn(2+)</name>
        <dbReference type="ChEBI" id="CHEBI:29035"/>
    </cofactor>
</comment>
<keyword evidence="3" id="KW-0436">Ligase</keyword>
<keyword evidence="7" id="KW-0255">Endonuclease</keyword>
<accession>A0ABM7Z748</accession>
<dbReference type="InterPro" id="IPR036844">
    <property type="entry name" value="Hint_dom_sf"/>
</dbReference>
<evidence type="ECO:0000256" key="5">
    <source>
        <dbReference type="ARBA" id="ARBA00022723"/>
    </source>
</evidence>
<evidence type="ECO:0000256" key="7">
    <source>
        <dbReference type="ARBA" id="ARBA00022759"/>
    </source>
</evidence>
<dbReference type="InterPro" id="IPR036025">
    <property type="entry name" value="RtcB-like_sf"/>
</dbReference>
<dbReference type="InterPro" id="IPR030934">
    <property type="entry name" value="Intein_C"/>
</dbReference>
<dbReference type="InterPro" id="IPR013087">
    <property type="entry name" value="Znf_C2H2_type"/>
</dbReference>
<evidence type="ECO:0000256" key="10">
    <source>
        <dbReference type="ARBA" id="ARBA00023134"/>
    </source>
</evidence>
<dbReference type="InterPro" id="IPR006141">
    <property type="entry name" value="Intein_N"/>
</dbReference>
<name>A0ABM7Z748_NOSCO</name>
<evidence type="ECO:0000256" key="4">
    <source>
        <dbReference type="ARBA" id="ARBA00022722"/>
    </source>
</evidence>
<keyword evidence="8" id="KW-0692">RNA repair</keyword>
<evidence type="ECO:0000256" key="8">
    <source>
        <dbReference type="ARBA" id="ARBA00022800"/>
    </source>
</evidence>